<keyword evidence="3" id="KW-1185">Reference proteome</keyword>
<feature type="compositionally biased region" description="Basic residues" evidence="1">
    <location>
        <begin position="46"/>
        <end position="58"/>
    </location>
</feature>
<evidence type="ECO:0000256" key="1">
    <source>
        <dbReference type="SAM" id="MobiDB-lite"/>
    </source>
</evidence>
<feature type="region of interest" description="Disordered" evidence="1">
    <location>
        <begin position="1"/>
        <end position="34"/>
    </location>
</feature>
<evidence type="ECO:0000313" key="3">
    <source>
        <dbReference type="Proteomes" id="UP001178508"/>
    </source>
</evidence>
<reference evidence="2" key="1">
    <citation type="submission" date="2023-08" db="EMBL/GenBank/DDBJ databases">
        <authorList>
            <person name="Alioto T."/>
            <person name="Alioto T."/>
            <person name="Gomez Garrido J."/>
        </authorList>
    </citation>
    <scope>NUCLEOTIDE SEQUENCE</scope>
</reference>
<evidence type="ECO:0000313" key="2">
    <source>
        <dbReference type="EMBL" id="CAJ1076970.1"/>
    </source>
</evidence>
<proteinExistence type="predicted"/>
<protein>
    <submittedName>
        <fullName evidence="2">Uncharacterized protein</fullName>
    </submittedName>
</protein>
<accession>A0AAV1GT58</accession>
<feature type="compositionally biased region" description="Basic and acidic residues" evidence="1">
    <location>
        <begin position="1"/>
        <end position="32"/>
    </location>
</feature>
<feature type="region of interest" description="Disordered" evidence="1">
    <location>
        <begin position="46"/>
        <end position="93"/>
    </location>
</feature>
<sequence length="120" mass="14188">MRDDEDDGESRPSERIHTHVDSANKDRQEERKPRRVQRLFLWRYVGPKKKRKKHRQKQRPPGGDREWRGGGQYGSLVQWRPEERPAAQPQRWNSRSLWEGVVSSSAVGLWASSTLSRKEE</sequence>
<organism evidence="2 3">
    <name type="scientific">Xyrichtys novacula</name>
    <name type="common">Pearly razorfish</name>
    <name type="synonym">Hemipteronotus novacula</name>
    <dbReference type="NCBI Taxonomy" id="13765"/>
    <lineage>
        <taxon>Eukaryota</taxon>
        <taxon>Metazoa</taxon>
        <taxon>Chordata</taxon>
        <taxon>Craniata</taxon>
        <taxon>Vertebrata</taxon>
        <taxon>Euteleostomi</taxon>
        <taxon>Actinopterygii</taxon>
        <taxon>Neopterygii</taxon>
        <taxon>Teleostei</taxon>
        <taxon>Neoteleostei</taxon>
        <taxon>Acanthomorphata</taxon>
        <taxon>Eupercaria</taxon>
        <taxon>Labriformes</taxon>
        <taxon>Labridae</taxon>
        <taxon>Xyrichtys</taxon>
    </lineage>
</organism>
<dbReference type="Proteomes" id="UP001178508">
    <property type="component" value="Chromosome 17"/>
</dbReference>
<gene>
    <name evidence="2" type="ORF">XNOV1_A016963</name>
</gene>
<dbReference type="EMBL" id="OY660880">
    <property type="protein sequence ID" value="CAJ1076970.1"/>
    <property type="molecule type" value="Genomic_DNA"/>
</dbReference>
<name>A0AAV1GT58_XYRNO</name>
<dbReference type="AlphaFoldDB" id="A0AAV1GT58"/>